<sequence>MPLTTAEKANVKLYQYAKDNKYQIDLSNHSRGGLTASVALQYANRNGLTNIPIRESRFYGTATHVQDYANQLAHVNGSYRYLDKNNQEKTSNGTVKSAVHYTDFVGRTPLIGLRSKYIVGGNEPTGGVENTWFTYSHSSYFAEVPNKDLINEKGDYIDEKGYKVEEKNKVANEYRKEFNDKWQPTKNNLNPSLPKIVTPE</sequence>
<dbReference type="Proteomes" id="UP000254186">
    <property type="component" value="Unassembled WGS sequence"/>
</dbReference>
<feature type="compositionally biased region" description="Polar residues" evidence="1">
    <location>
        <begin position="182"/>
        <end position="191"/>
    </location>
</feature>
<reference evidence="2 3" key="1">
    <citation type="submission" date="2018-06" db="EMBL/GenBank/DDBJ databases">
        <authorList>
            <consortium name="Pathogen Informatics"/>
            <person name="Doyle S."/>
        </authorList>
    </citation>
    <scope>NUCLEOTIDE SEQUENCE [LARGE SCALE GENOMIC DNA]</scope>
    <source>
        <strain evidence="2 3">NCTC10672</strain>
    </source>
</reference>
<dbReference type="EMBL" id="UGHY01000002">
    <property type="protein sequence ID" value="STP02804.1"/>
    <property type="molecule type" value="Genomic_DNA"/>
</dbReference>
<organism evidence="2 3">
    <name type="scientific">Haemophilus parainfluenzae</name>
    <dbReference type="NCBI Taxonomy" id="729"/>
    <lineage>
        <taxon>Bacteria</taxon>
        <taxon>Pseudomonadati</taxon>
        <taxon>Pseudomonadota</taxon>
        <taxon>Gammaproteobacteria</taxon>
        <taxon>Pasteurellales</taxon>
        <taxon>Pasteurellaceae</taxon>
        <taxon>Haemophilus</taxon>
    </lineage>
</organism>
<gene>
    <name evidence="2" type="ORF">NCTC10672_00206</name>
</gene>
<dbReference type="AlphaFoldDB" id="A0A377JFJ4"/>
<feature type="region of interest" description="Disordered" evidence="1">
    <location>
        <begin position="181"/>
        <end position="200"/>
    </location>
</feature>
<proteinExistence type="predicted"/>
<protein>
    <submittedName>
        <fullName evidence="2">Filamentous hemagglutinin outer membrane protein</fullName>
    </submittedName>
</protein>
<accession>A0A377JFJ4</accession>
<name>A0A377JFJ4_HAEPA</name>
<evidence type="ECO:0000313" key="2">
    <source>
        <dbReference type="EMBL" id="STP02804.1"/>
    </source>
</evidence>
<dbReference type="RefSeq" id="WP_262054130.1">
    <property type="nucleotide sequence ID" value="NZ_UGHY01000002.1"/>
</dbReference>
<evidence type="ECO:0000256" key="1">
    <source>
        <dbReference type="SAM" id="MobiDB-lite"/>
    </source>
</evidence>
<evidence type="ECO:0000313" key="3">
    <source>
        <dbReference type="Proteomes" id="UP000254186"/>
    </source>
</evidence>